<evidence type="ECO:0000313" key="2">
    <source>
        <dbReference type="Proteomes" id="UP000321337"/>
    </source>
</evidence>
<dbReference type="EMBL" id="BKAD01000009">
    <property type="protein sequence ID" value="GEP29871.1"/>
    <property type="molecule type" value="Genomic_DNA"/>
</dbReference>
<organism evidence="1 2">
    <name type="scientific">Sulfuriferula plumbiphila</name>
    <dbReference type="NCBI Taxonomy" id="171865"/>
    <lineage>
        <taxon>Bacteria</taxon>
        <taxon>Pseudomonadati</taxon>
        <taxon>Pseudomonadota</taxon>
        <taxon>Betaproteobacteria</taxon>
        <taxon>Nitrosomonadales</taxon>
        <taxon>Sulfuricellaceae</taxon>
        <taxon>Sulfuriferula</taxon>
    </lineage>
</organism>
<dbReference type="AlphaFoldDB" id="A0A512L6T5"/>
<dbReference type="OrthoDB" id="9181905at2"/>
<gene>
    <name evidence="1" type="ORF">TPL01_10090</name>
</gene>
<evidence type="ECO:0008006" key="3">
    <source>
        <dbReference type="Google" id="ProtNLM"/>
    </source>
</evidence>
<comment type="caution">
    <text evidence="1">The sequence shown here is derived from an EMBL/GenBank/DDBJ whole genome shotgun (WGS) entry which is preliminary data.</text>
</comment>
<reference evidence="1 2" key="1">
    <citation type="submission" date="2019-07" db="EMBL/GenBank/DDBJ databases">
        <title>Whole genome shotgun sequence of Thiobacillus plumbophilus NBRC 107929.</title>
        <authorList>
            <person name="Hosoyama A."/>
            <person name="Uohara A."/>
            <person name="Ohji S."/>
            <person name="Ichikawa N."/>
        </authorList>
    </citation>
    <scope>NUCLEOTIDE SEQUENCE [LARGE SCALE GENOMIC DNA]</scope>
    <source>
        <strain evidence="1 2">NBRC 107929</strain>
    </source>
</reference>
<sequence>MINRYSSPYPNYIHQLFVTPSKHLYVLKDRRLKWQDKAMEVQLDKVEEADKEHVVHYIVADHTSSAFYAELRTSKTLMTPIEFLTRAWAKKPDFFFHGMPEQLIIPTGVSNKYPEIYDWLKQLQVGIVPPPSGFYAGIHQVRNWEKDVANTISFHDYLEKTPCTLDHLRTTIARMLQKANDREINRPGIRMTRKQLWEMPVEGRPPIRVMG</sequence>
<proteinExistence type="predicted"/>
<dbReference type="Proteomes" id="UP000321337">
    <property type="component" value="Unassembled WGS sequence"/>
</dbReference>
<evidence type="ECO:0000313" key="1">
    <source>
        <dbReference type="EMBL" id="GEP29871.1"/>
    </source>
</evidence>
<keyword evidence="2" id="KW-1185">Reference proteome</keyword>
<protein>
    <recommendedName>
        <fullName evidence="3">Integrase catalytic domain-containing protein</fullName>
    </recommendedName>
</protein>
<dbReference type="RefSeq" id="WP_147071427.1">
    <property type="nucleotide sequence ID" value="NZ_AP021884.1"/>
</dbReference>
<name>A0A512L6T5_9PROT</name>
<accession>A0A512L6T5</accession>